<evidence type="ECO:0000256" key="1">
    <source>
        <dbReference type="SAM" id="MobiDB-lite"/>
    </source>
</evidence>
<dbReference type="PANTHER" id="PTHR13447">
    <property type="entry name" value="MITOCHONDRIAL 28S RIBOSOMAL PROTEIN S28"/>
    <property type="match status" value="1"/>
</dbReference>
<dbReference type="AlphaFoldDB" id="A0AA39HR87"/>
<dbReference type="Proteomes" id="UP001175271">
    <property type="component" value="Unassembled WGS sequence"/>
</dbReference>
<comment type="caution">
    <text evidence="2">The sequence shown here is derived from an EMBL/GenBank/DDBJ whole genome shotgun (WGS) entry which is preliminary data.</text>
</comment>
<dbReference type="EMBL" id="JAUCMV010000003">
    <property type="protein sequence ID" value="KAK0409453.1"/>
    <property type="molecule type" value="Genomic_DNA"/>
</dbReference>
<name>A0AA39HR87_9BILA</name>
<feature type="region of interest" description="Disordered" evidence="1">
    <location>
        <begin position="99"/>
        <end position="141"/>
    </location>
</feature>
<evidence type="ECO:0000313" key="3">
    <source>
        <dbReference type="Proteomes" id="UP001175271"/>
    </source>
</evidence>
<dbReference type="InterPro" id="IPR019375">
    <property type="entry name" value="Ribosomal_bS1m"/>
</dbReference>
<feature type="compositionally biased region" description="Low complexity" evidence="1">
    <location>
        <begin position="132"/>
        <end position="141"/>
    </location>
</feature>
<gene>
    <name evidence="2" type="ORF">QR680_004545</name>
</gene>
<dbReference type="Pfam" id="PF10246">
    <property type="entry name" value="MRP-S35"/>
    <property type="match status" value="1"/>
</dbReference>
<dbReference type="PANTHER" id="PTHR13447:SF2">
    <property type="entry name" value="SMALL RIBOSOMAL SUBUNIT PROTEIN BS1M"/>
    <property type="match status" value="1"/>
</dbReference>
<accession>A0AA39HR87</accession>
<evidence type="ECO:0000313" key="2">
    <source>
        <dbReference type="EMBL" id="KAK0409453.1"/>
    </source>
</evidence>
<sequence>MATFARLFRSSKFVQLGDFEGRAVIGRIVHRVADDCYIDFGLKFPAVCKAPAVNNENFVIGSNVLLRLHTPELSERFLGSKRDLTLLEADATLLKLYSSGGPRRAPVKKSEEKAEAAPSEQEPERKTEESESAPSPAHSNS</sequence>
<dbReference type="GO" id="GO:0005763">
    <property type="term" value="C:mitochondrial small ribosomal subunit"/>
    <property type="evidence" value="ECO:0007669"/>
    <property type="project" value="TreeGrafter"/>
</dbReference>
<keyword evidence="3" id="KW-1185">Reference proteome</keyword>
<protein>
    <submittedName>
        <fullName evidence="2">Uncharacterized protein</fullName>
    </submittedName>
</protein>
<reference evidence="2" key="1">
    <citation type="submission" date="2023-06" db="EMBL/GenBank/DDBJ databases">
        <title>Genomic analysis of the entomopathogenic nematode Steinernema hermaphroditum.</title>
        <authorList>
            <person name="Schwarz E.M."/>
            <person name="Heppert J.K."/>
            <person name="Baniya A."/>
            <person name="Schwartz H.T."/>
            <person name="Tan C.-H."/>
            <person name="Antoshechkin I."/>
            <person name="Sternberg P.W."/>
            <person name="Goodrich-Blair H."/>
            <person name="Dillman A.R."/>
        </authorList>
    </citation>
    <scope>NUCLEOTIDE SEQUENCE</scope>
    <source>
        <strain evidence="2">PS9179</strain>
        <tissue evidence="2">Whole animal</tissue>
    </source>
</reference>
<organism evidence="2 3">
    <name type="scientific">Steinernema hermaphroditum</name>
    <dbReference type="NCBI Taxonomy" id="289476"/>
    <lineage>
        <taxon>Eukaryota</taxon>
        <taxon>Metazoa</taxon>
        <taxon>Ecdysozoa</taxon>
        <taxon>Nematoda</taxon>
        <taxon>Chromadorea</taxon>
        <taxon>Rhabditida</taxon>
        <taxon>Tylenchina</taxon>
        <taxon>Panagrolaimomorpha</taxon>
        <taxon>Strongyloidoidea</taxon>
        <taxon>Steinernematidae</taxon>
        <taxon>Steinernema</taxon>
    </lineage>
</organism>
<proteinExistence type="predicted"/>